<organism evidence="5 6">
    <name type="scientific">Danio rerio</name>
    <name type="common">Zebrafish</name>
    <name type="synonym">Brachydanio rerio</name>
    <dbReference type="NCBI Taxonomy" id="7955"/>
    <lineage>
        <taxon>Eukaryota</taxon>
        <taxon>Metazoa</taxon>
        <taxon>Chordata</taxon>
        <taxon>Craniata</taxon>
        <taxon>Vertebrata</taxon>
        <taxon>Euteleostomi</taxon>
        <taxon>Actinopterygii</taxon>
        <taxon>Neopterygii</taxon>
        <taxon>Teleostei</taxon>
        <taxon>Ostariophysi</taxon>
        <taxon>Cypriniformes</taxon>
        <taxon>Danionidae</taxon>
        <taxon>Danioninae</taxon>
        <taxon>Danio</taxon>
    </lineage>
</organism>
<evidence type="ECO:0000313" key="6">
    <source>
        <dbReference type="RefSeq" id="XP_009289595.2"/>
    </source>
</evidence>
<keyword evidence="5" id="KW-1185">Reference proteome</keyword>
<dbReference type="Proteomes" id="UP000000437">
    <property type="component" value="Chromosome 15"/>
</dbReference>
<dbReference type="GeneID" id="494053"/>
<reference evidence="6" key="1">
    <citation type="submission" date="2025-08" db="UniProtKB">
        <authorList>
            <consortium name="RefSeq"/>
        </authorList>
    </citation>
    <scope>IDENTIFICATION</scope>
    <source>
        <strain evidence="6">Tuebingen</strain>
        <tissue evidence="6">Fibroblasts and whole tissue</tissue>
    </source>
</reference>
<evidence type="ECO:0000313" key="7">
    <source>
        <dbReference type="ZFIN" id="ZDB-GENE-041212-18"/>
    </source>
</evidence>
<comment type="similarity">
    <text evidence="1 4">Belongs to the protease inhibitor I47 (latexin) family.</text>
</comment>
<evidence type="ECO:0000313" key="5">
    <source>
        <dbReference type="Proteomes" id="UP000000437"/>
    </source>
</evidence>
<dbReference type="SUPFAM" id="SSF54403">
    <property type="entry name" value="Cystatin/monellin"/>
    <property type="match status" value="2"/>
</dbReference>
<proteinExistence type="evidence at protein level"/>
<accession>A0A8M3ASB5</accession>
<evidence type="ECO:0000256" key="3">
    <source>
        <dbReference type="ARBA" id="ARBA00022737"/>
    </source>
</evidence>
<dbReference type="RefSeq" id="XP_009289595.2">
    <property type="nucleotide sequence ID" value="XM_009291320.5"/>
</dbReference>
<dbReference type="AGR" id="ZFIN:ZDB-GENE-041212-18"/>
<dbReference type="GO" id="GO:0008191">
    <property type="term" value="F:metalloendopeptidase inhibitor activity"/>
    <property type="evidence" value="ECO:0007669"/>
    <property type="project" value="UniProtKB-UniRule"/>
</dbReference>
<dbReference type="Gene3D" id="3.10.450.10">
    <property type="match status" value="2"/>
</dbReference>
<dbReference type="FunFam" id="3.10.450.10:FF:000030">
    <property type="entry name" value="Latexin"/>
    <property type="match status" value="1"/>
</dbReference>
<dbReference type="PANTHER" id="PTHR28591">
    <property type="entry name" value="LATEXIN"/>
    <property type="match status" value="1"/>
</dbReference>
<dbReference type="AlphaFoldDB" id="A0A8M3ASB5"/>
<evidence type="ECO:0007829" key="8">
    <source>
        <dbReference type="PeptideAtlas" id="A0A8M3ASB5"/>
    </source>
</evidence>
<gene>
    <name evidence="6 7" type="primary">lxn</name>
    <name evidence="6" type="synonym">RARRES1</name>
    <name evidence="6" type="synonym">wu:fk66c02</name>
    <name evidence="6" type="synonym">zgc:103612</name>
</gene>
<dbReference type="FunFam" id="3.10.450.10:FF:000007">
    <property type="entry name" value="latexin"/>
    <property type="match status" value="1"/>
</dbReference>
<dbReference type="InterPro" id="IPR009684">
    <property type="entry name" value="Latexin"/>
</dbReference>
<dbReference type="Pfam" id="PF06907">
    <property type="entry name" value="LXN"/>
    <property type="match status" value="1"/>
</dbReference>
<dbReference type="PANTHER" id="PTHR28591:SF1">
    <property type="entry name" value="LATEXIN"/>
    <property type="match status" value="1"/>
</dbReference>
<dbReference type="PROSITE" id="PS52033">
    <property type="entry name" value="CYSTATIN_LXN"/>
    <property type="match status" value="2"/>
</dbReference>
<keyword evidence="8" id="KW-1267">Proteomics identification</keyword>
<evidence type="ECO:0000256" key="1">
    <source>
        <dbReference type="ARBA" id="ARBA00010083"/>
    </source>
</evidence>
<dbReference type="CTD" id="56925"/>
<evidence type="ECO:0000256" key="2">
    <source>
        <dbReference type="ARBA" id="ARBA00022690"/>
    </source>
</evidence>
<keyword evidence="2 4" id="KW-0646">Protease inhibitor</keyword>
<dbReference type="OrthoDB" id="8898327at2759"/>
<dbReference type="InterPro" id="IPR046350">
    <property type="entry name" value="Cystatin_sf"/>
</dbReference>
<name>A0A8M3ASB5_DANRE</name>
<dbReference type="ZFIN" id="ZDB-GENE-041212-18">
    <property type="gene designation" value="lxn"/>
</dbReference>
<sequence>MAKPVENPCVRAYYGVTVSLRGGGATEQNRNCSRRELCVSTLLLQTLMNTFLHATELEMATGELVPTHFPARRAAKVAVHYLNTRHGSPFRVFGLQQVHKATAEDVDAGGRKYSLDFSATEWARSKSVFRCSAVVLFSTAQKTPPDVQLQCEDLQQINTTPQEEAFYHRYSTSDSPVSALDIPDSHGNMSQEMEPFWHLAGVSASFIMLRESSENTEFNMAQVASVTQQETSEKQLMLKYHLLLHDFVSQEILHWQLLSSWSPERGVRVLETQFLPKCPQATGPPSSTPDQ</sequence>
<evidence type="ECO:0000256" key="4">
    <source>
        <dbReference type="PROSITE-ProRule" id="PRU01377"/>
    </source>
</evidence>
<protein>
    <submittedName>
        <fullName evidence="6">Latexin isoform X1</fullName>
    </submittedName>
</protein>
<dbReference type="PIRSF" id="PIRSF011132">
    <property type="entry name" value="Prot_inh_latexin"/>
    <property type="match status" value="1"/>
</dbReference>
<keyword evidence="3" id="KW-0677">Repeat</keyword>
<dbReference type="InterPro" id="IPR049897">
    <property type="entry name" value="CYSTATIN_LXN"/>
</dbReference>